<evidence type="ECO:0000313" key="2">
    <source>
        <dbReference type="Proteomes" id="UP001303473"/>
    </source>
</evidence>
<dbReference type="AlphaFoldDB" id="A0AAN6NAB5"/>
<reference evidence="2" key="1">
    <citation type="journal article" date="2023" name="Mol. Phylogenet. Evol.">
        <title>Genome-scale phylogeny and comparative genomics of the fungal order Sordariales.</title>
        <authorList>
            <person name="Hensen N."/>
            <person name="Bonometti L."/>
            <person name="Westerberg I."/>
            <person name="Brannstrom I.O."/>
            <person name="Guillou S."/>
            <person name="Cros-Aarteil S."/>
            <person name="Calhoun S."/>
            <person name="Haridas S."/>
            <person name="Kuo A."/>
            <person name="Mondo S."/>
            <person name="Pangilinan J."/>
            <person name="Riley R."/>
            <person name="LaButti K."/>
            <person name="Andreopoulos B."/>
            <person name="Lipzen A."/>
            <person name="Chen C."/>
            <person name="Yan M."/>
            <person name="Daum C."/>
            <person name="Ng V."/>
            <person name="Clum A."/>
            <person name="Steindorff A."/>
            <person name="Ohm R.A."/>
            <person name="Martin F."/>
            <person name="Silar P."/>
            <person name="Natvig D.O."/>
            <person name="Lalanne C."/>
            <person name="Gautier V."/>
            <person name="Ament-Velasquez S.L."/>
            <person name="Kruys A."/>
            <person name="Hutchinson M.I."/>
            <person name="Powell A.J."/>
            <person name="Barry K."/>
            <person name="Miller A.N."/>
            <person name="Grigoriev I.V."/>
            <person name="Debuchy R."/>
            <person name="Gladieux P."/>
            <person name="Hiltunen Thoren M."/>
            <person name="Johannesson H."/>
        </authorList>
    </citation>
    <scope>NUCLEOTIDE SEQUENCE [LARGE SCALE GENOMIC DNA]</scope>
    <source>
        <strain evidence="2">CBS 340.73</strain>
    </source>
</reference>
<dbReference type="EMBL" id="MU853780">
    <property type="protein sequence ID" value="KAK3941730.1"/>
    <property type="molecule type" value="Genomic_DNA"/>
</dbReference>
<sequence length="280" mass="30951">MVGGVAALSTLPKLDRTLSWELRQLLPCPAFASTTALPPCNATLKFLETDTTVPAPRAFSLRRRRQRFGVPLQDILAELAKHPFPKAGSLLCFQSSSSIEVSAVASDRFIVLDPEGPFDNSIAYYTAFAEQYLTLIADGQLYTEYYPVDAYLVYRFLKGLAAARLGRRQDTEAQTTPGEFFLKHVDENLHITGVIDWQMARVVPPQEAFGPSLATADMSALVDDVALADALEERGSDLLSWLVVWSPMKEREDSFGGLALEPKWSYALPLAKCNTQSLRC</sequence>
<evidence type="ECO:0008006" key="3">
    <source>
        <dbReference type="Google" id="ProtNLM"/>
    </source>
</evidence>
<organism evidence="1 2">
    <name type="scientific">Diplogelasinospora grovesii</name>
    <dbReference type="NCBI Taxonomy" id="303347"/>
    <lineage>
        <taxon>Eukaryota</taxon>
        <taxon>Fungi</taxon>
        <taxon>Dikarya</taxon>
        <taxon>Ascomycota</taxon>
        <taxon>Pezizomycotina</taxon>
        <taxon>Sordariomycetes</taxon>
        <taxon>Sordariomycetidae</taxon>
        <taxon>Sordariales</taxon>
        <taxon>Diplogelasinosporaceae</taxon>
        <taxon>Diplogelasinospora</taxon>
    </lineage>
</organism>
<protein>
    <recommendedName>
        <fullName evidence="3">Aminoglycoside phosphotransferase domain-containing protein</fullName>
    </recommendedName>
</protein>
<proteinExistence type="predicted"/>
<accession>A0AAN6NAB5</accession>
<comment type="caution">
    <text evidence="1">The sequence shown here is derived from an EMBL/GenBank/DDBJ whole genome shotgun (WGS) entry which is preliminary data.</text>
</comment>
<gene>
    <name evidence="1" type="ORF">QBC46DRAFT_458073</name>
</gene>
<dbReference type="Proteomes" id="UP001303473">
    <property type="component" value="Unassembled WGS sequence"/>
</dbReference>
<name>A0AAN6NAB5_9PEZI</name>
<keyword evidence="2" id="KW-1185">Reference proteome</keyword>
<evidence type="ECO:0000313" key="1">
    <source>
        <dbReference type="EMBL" id="KAK3941730.1"/>
    </source>
</evidence>